<gene>
    <name evidence="1" type="ORF">CU098_000076</name>
</gene>
<evidence type="ECO:0008006" key="3">
    <source>
        <dbReference type="Google" id="ProtNLM"/>
    </source>
</evidence>
<dbReference type="Proteomes" id="UP000253551">
    <property type="component" value="Unassembled WGS sequence"/>
</dbReference>
<dbReference type="SUPFAM" id="SSF52058">
    <property type="entry name" value="L domain-like"/>
    <property type="match status" value="1"/>
</dbReference>
<protein>
    <recommendedName>
        <fullName evidence="3">F-box domain-containing protein</fullName>
    </recommendedName>
</protein>
<sequence>MSRWNKLPLEIFLNILQEIRHFSEWKKTYLQCLLVCKHWNRDAISGLYNCLLIQNKEDTMRIIECLEINNLGCLVEKLVINSTYFKQKNVDNFEGLAKLCPNITSISCCGLSSAYKWEVLVRSVDYFKRLQILPWPYESELIVYAACAFSCRNTLKTLHIPGYYPLSKAGRLITAQLEQYPNLSNLVIHNVGETARLADFDAMLDARPQLKTLDIRLHEYDLESYNAPHLKESSVTPHTYIQDLCIDSHCDPLLFEYIMRKMPNLKRLHCNVKFTELLVARQQQGRYLTSNINRLLEYLGDLSSHDITFYNHLDVLPEMIKYTKYRKMHMTFTNFKVDHEEADTQYPQLHLTKDYVNVKYKKDCSRDYLVTVWQSTLSEISTLSISTILTNNIDDLHSAVIDALFYCKNIKSVTLCSYDNLNVPSAFSDGYAFNSSLESLRLNAEEIHEDIYPFYSQHFPSLKYVMINSRIRLDDIKNLDISMPNTCLNLLEMSFNTFGSFSGIT</sequence>
<dbReference type="InterPro" id="IPR032675">
    <property type="entry name" value="LRR_dom_sf"/>
</dbReference>
<evidence type="ECO:0000313" key="1">
    <source>
        <dbReference type="EMBL" id="RCH91522.1"/>
    </source>
</evidence>
<name>A0A367JNK1_RHIST</name>
<keyword evidence="2" id="KW-1185">Reference proteome</keyword>
<dbReference type="OrthoDB" id="2202186at2759"/>
<evidence type="ECO:0000313" key="2">
    <source>
        <dbReference type="Proteomes" id="UP000253551"/>
    </source>
</evidence>
<dbReference type="AlphaFoldDB" id="A0A367JNK1"/>
<comment type="caution">
    <text evidence="1">The sequence shown here is derived from an EMBL/GenBank/DDBJ whole genome shotgun (WGS) entry which is preliminary data.</text>
</comment>
<reference evidence="1 2" key="1">
    <citation type="journal article" date="2018" name="G3 (Bethesda)">
        <title>Phylogenetic and Phylogenomic Definition of Rhizopus Species.</title>
        <authorList>
            <person name="Gryganskyi A.P."/>
            <person name="Golan J."/>
            <person name="Dolatabadi S."/>
            <person name="Mondo S."/>
            <person name="Robb S."/>
            <person name="Idnurm A."/>
            <person name="Muszewska A."/>
            <person name="Steczkiewicz K."/>
            <person name="Masonjones S."/>
            <person name="Liao H.L."/>
            <person name="Gajdeczka M.T."/>
            <person name="Anike F."/>
            <person name="Vuek A."/>
            <person name="Anishchenko I.M."/>
            <person name="Voigt K."/>
            <person name="de Hoog G.S."/>
            <person name="Smith M.E."/>
            <person name="Heitman J."/>
            <person name="Vilgalys R."/>
            <person name="Stajich J.E."/>
        </authorList>
    </citation>
    <scope>NUCLEOTIDE SEQUENCE [LARGE SCALE GENOMIC DNA]</scope>
    <source>
        <strain evidence="1 2">LSU 92-RS-03</strain>
    </source>
</reference>
<accession>A0A367JNK1</accession>
<proteinExistence type="predicted"/>
<dbReference type="EMBL" id="PJQM01002979">
    <property type="protein sequence ID" value="RCH91522.1"/>
    <property type="molecule type" value="Genomic_DNA"/>
</dbReference>
<dbReference type="Gene3D" id="3.80.10.10">
    <property type="entry name" value="Ribonuclease Inhibitor"/>
    <property type="match status" value="1"/>
</dbReference>
<organism evidence="1 2">
    <name type="scientific">Rhizopus stolonifer</name>
    <name type="common">Rhizopus nigricans</name>
    <dbReference type="NCBI Taxonomy" id="4846"/>
    <lineage>
        <taxon>Eukaryota</taxon>
        <taxon>Fungi</taxon>
        <taxon>Fungi incertae sedis</taxon>
        <taxon>Mucoromycota</taxon>
        <taxon>Mucoromycotina</taxon>
        <taxon>Mucoromycetes</taxon>
        <taxon>Mucorales</taxon>
        <taxon>Mucorineae</taxon>
        <taxon>Rhizopodaceae</taxon>
        <taxon>Rhizopus</taxon>
    </lineage>
</organism>